<evidence type="ECO:0000256" key="1">
    <source>
        <dbReference type="SAM" id="MobiDB-lite"/>
    </source>
</evidence>
<evidence type="ECO:0000313" key="2">
    <source>
        <dbReference type="EMBL" id="SFW63209.1"/>
    </source>
</evidence>
<dbReference type="EMBL" id="FPIW01000048">
    <property type="protein sequence ID" value="SFW63209.1"/>
    <property type="molecule type" value="Genomic_DNA"/>
</dbReference>
<protein>
    <submittedName>
        <fullName evidence="2">Uncharacterized protein</fullName>
    </submittedName>
</protein>
<organism evidence="2 3">
    <name type="scientific">Desulfovibrio desulfuricans</name>
    <dbReference type="NCBI Taxonomy" id="876"/>
    <lineage>
        <taxon>Bacteria</taxon>
        <taxon>Pseudomonadati</taxon>
        <taxon>Thermodesulfobacteriota</taxon>
        <taxon>Desulfovibrionia</taxon>
        <taxon>Desulfovibrionales</taxon>
        <taxon>Desulfovibrionaceae</taxon>
        <taxon>Desulfovibrio</taxon>
    </lineage>
</organism>
<feature type="region of interest" description="Disordered" evidence="1">
    <location>
        <begin position="1"/>
        <end position="31"/>
    </location>
</feature>
<proteinExistence type="predicted"/>
<evidence type="ECO:0000313" key="3">
    <source>
        <dbReference type="Proteomes" id="UP000182680"/>
    </source>
</evidence>
<accession>A0AA94HU52</accession>
<comment type="caution">
    <text evidence="2">The sequence shown here is derived from an EMBL/GenBank/DDBJ whole genome shotgun (WGS) entry which is preliminary data.</text>
</comment>
<dbReference type="Proteomes" id="UP000182680">
    <property type="component" value="Unassembled WGS sequence"/>
</dbReference>
<gene>
    <name evidence="2" type="ORF">SAMN02910291_02206</name>
</gene>
<name>A0AA94HU52_DESDE</name>
<sequence length="76" mass="7868">MAGPYFLKKGVPENPRGTARPAAWPKAPGSGSHICTASPQLPAFVTGNRNASGAGCRIQSCQTTGFESRGKVRAPL</sequence>
<reference evidence="3" key="1">
    <citation type="submission" date="2016-11" db="EMBL/GenBank/DDBJ databases">
        <authorList>
            <person name="Jaros S."/>
            <person name="Januszkiewicz K."/>
            <person name="Wedrychowicz H."/>
        </authorList>
    </citation>
    <scope>NUCLEOTIDE SEQUENCE [LARGE SCALE GENOMIC DNA]</scope>
    <source>
        <strain evidence="3">DSM 7057</strain>
    </source>
</reference>
<dbReference type="AlphaFoldDB" id="A0AA94HU52"/>